<feature type="signal peptide" evidence="2">
    <location>
        <begin position="1"/>
        <end position="23"/>
    </location>
</feature>
<dbReference type="InterPro" id="IPR032710">
    <property type="entry name" value="NTF2-like_dom_sf"/>
</dbReference>
<feature type="chain" id="PRO_5030025589" evidence="2">
    <location>
        <begin position="24"/>
        <end position="185"/>
    </location>
</feature>
<evidence type="ECO:0000259" key="3">
    <source>
        <dbReference type="Pfam" id="PF13474"/>
    </source>
</evidence>
<dbReference type="OrthoDB" id="1177502at2"/>
<dbReference type="Gene3D" id="3.10.450.50">
    <property type="match status" value="1"/>
</dbReference>
<gene>
    <name evidence="4" type="ORF">LX77_02217</name>
</gene>
<reference evidence="4 5" key="1">
    <citation type="submission" date="2018-06" db="EMBL/GenBank/DDBJ databases">
        <title>Genomic Encyclopedia of Archaeal and Bacterial Type Strains, Phase II (KMG-II): from individual species to whole genera.</title>
        <authorList>
            <person name="Goeker M."/>
        </authorList>
    </citation>
    <scope>NUCLEOTIDE SEQUENCE [LARGE SCALE GENOMIC DNA]</scope>
    <source>
        <strain evidence="4 5">DSM 12408</strain>
    </source>
</reference>
<dbReference type="PROSITE" id="PS51257">
    <property type="entry name" value="PROKAR_LIPOPROTEIN"/>
    <property type="match status" value="1"/>
</dbReference>
<evidence type="ECO:0000256" key="2">
    <source>
        <dbReference type="SAM" id="SignalP"/>
    </source>
</evidence>
<evidence type="ECO:0000313" key="5">
    <source>
        <dbReference type="Proteomes" id="UP000248987"/>
    </source>
</evidence>
<feature type="domain" description="SnoaL-like" evidence="3">
    <location>
        <begin position="64"/>
        <end position="183"/>
    </location>
</feature>
<protein>
    <submittedName>
        <fullName evidence="4">SnoaL-like protein</fullName>
    </submittedName>
</protein>
<dbReference type="AlphaFoldDB" id="A0A1A7R4L3"/>
<dbReference type="RefSeq" id="WP_066433332.1">
    <property type="nucleotide sequence ID" value="NZ_LZRN01000014.1"/>
</dbReference>
<feature type="compositionally biased region" description="Polar residues" evidence="1">
    <location>
        <begin position="45"/>
        <end position="54"/>
    </location>
</feature>
<sequence>MKTKLLLTVILSSFLFLFGCSNNDENAQNSELTSQGASSSKSSTEFRGSSVTSQTFPQAQQEVLETWEAIVKSVIDGDIDMLISFHAYGPKFTDFKNGELRGGGEANEAHERAVFGAVTEVVKLDALDMQIAVYYGNVANVTFHSDFHLMFGEELVIVNEQESLLFVKTQGKWKIVAEHHSPLNR</sequence>
<evidence type="ECO:0000256" key="1">
    <source>
        <dbReference type="SAM" id="MobiDB-lite"/>
    </source>
</evidence>
<dbReference type="EMBL" id="QLLQ01000007">
    <property type="protein sequence ID" value="RAJ23057.1"/>
    <property type="molecule type" value="Genomic_DNA"/>
</dbReference>
<dbReference type="Pfam" id="PF13474">
    <property type="entry name" value="SnoaL_3"/>
    <property type="match status" value="1"/>
</dbReference>
<keyword evidence="2" id="KW-0732">Signal</keyword>
<dbReference type="InterPro" id="IPR037401">
    <property type="entry name" value="SnoaL-like"/>
</dbReference>
<dbReference type="Proteomes" id="UP000248987">
    <property type="component" value="Unassembled WGS sequence"/>
</dbReference>
<name>A0A1A7R4L3_9FLAO</name>
<keyword evidence="5" id="KW-1185">Reference proteome</keyword>
<feature type="region of interest" description="Disordered" evidence="1">
    <location>
        <begin position="28"/>
        <end position="54"/>
    </location>
</feature>
<accession>A0A1A7R4L3</accession>
<dbReference type="SUPFAM" id="SSF54427">
    <property type="entry name" value="NTF2-like"/>
    <property type="match status" value="1"/>
</dbReference>
<comment type="caution">
    <text evidence="4">The sequence shown here is derived from an EMBL/GenBank/DDBJ whole genome shotgun (WGS) entry which is preliminary data.</text>
</comment>
<proteinExistence type="predicted"/>
<evidence type="ECO:0000313" key="4">
    <source>
        <dbReference type="EMBL" id="RAJ23057.1"/>
    </source>
</evidence>
<organism evidence="4 5">
    <name type="scientific">Gelidibacter algens</name>
    <dbReference type="NCBI Taxonomy" id="49280"/>
    <lineage>
        <taxon>Bacteria</taxon>
        <taxon>Pseudomonadati</taxon>
        <taxon>Bacteroidota</taxon>
        <taxon>Flavobacteriia</taxon>
        <taxon>Flavobacteriales</taxon>
        <taxon>Flavobacteriaceae</taxon>
        <taxon>Gelidibacter</taxon>
    </lineage>
</organism>
<feature type="compositionally biased region" description="Polar residues" evidence="1">
    <location>
        <begin position="28"/>
        <end position="37"/>
    </location>
</feature>